<dbReference type="Pfam" id="PF02738">
    <property type="entry name" value="MoCoBD_1"/>
    <property type="match status" value="1"/>
</dbReference>
<dbReference type="Pfam" id="PF20256">
    <property type="entry name" value="MoCoBD_2"/>
    <property type="match status" value="1"/>
</dbReference>
<evidence type="ECO:0000313" key="5">
    <source>
        <dbReference type="Proteomes" id="UP000612893"/>
    </source>
</evidence>
<dbReference type="SUPFAM" id="SSF56003">
    <property type="entry name" value="Molybdenum cofactor-binding domain"/>
    <property type="match status" value="1"/>
</dbReference>
<dbReference type="EMBL" id="JAEKNR010000225">
    <property type="protein sequence ID" value="MBJ7600856.1"/>
    <property type="molecule type" value="Genomic_DNA"/>
</dbReference>
<comment type="caution">
    <text evidence="4">The sequence shown here is derived from an EMBL/GenBank/DDBJ whole genome shotgun (WGS) entry which is preliminary data.</text>
</comment>
<dbReference type="InterPro" id="IPR016208">
    <property type="entry name" value="Ald_Oxase/xanthine_DH-like"/>
</dbReference>
<dbReference type="RefSeq" id="WP_338204839.1">
    <property type="nucleotide sequence ID" value="NZ_JAEKNR010000225.1"/>
</dbReference>
<dbReference type="SUPFAM" id="SSF54665">
    <property type="entry name" value="CO dehydrogenase molybdoprotein N-domain-like"/>
    <property type="match status" value="1"/>
</dbReference>
<dbReference type="AlphaFoldDB" id="A0A934KCN5"/>
<dbReference type="Gene3D" id="3.90.1170.50">
    <property type="entry name" value="Aldehyde oxidase/xanthine dehydrogenase, a/b hammerhead"/>
    <property type="match status" value="1"/>
</dbReference>
<dbReference type="InterPro" id="IPR000674">
    <property type="entry name" value="Ald_Oxase/Xan_DH_a/b"/>
</dbReference>
<evidence type="ECO:0000313" key="4">
    <source>
        <dbReference type="EMBL" id="MBJ7600856.1"/>
    </source>
</evidence>
<keyword evidence="1" id="KW-0500">Molybdenum</keyword>
<keyword evidence="2" id="KW-0560">Oxidoreductase</keyword>
<evidence type="ECO:0000256" key="1">
    <source>
        <dbReference type="ARBA" id="ARBA00022505"/>
    </source>
</evidence>
<gene>
    <name evidence="4" type="ORF">JF922_22655</name>
</gene>
<organism evidence="4 5">
    <name type="scientific">Candidatus Nephthysia bennettiae</name>
    <dbReference type="NCBI Taxonomy" id="3127016"/>
    <lineage>
        <taxon>Bacteria</taxon>
        <taxon>Bacillati</taxon>
        <taxon>Candidatus Dormiibacterota</taxon>
        <taxon>Candidatus Dormibacteria</taxon>
        <taxon>Candidatus Dormibacterales</taxon>
        <taxon>Candidatus Dormibacteraceae</taxon>
        <taxon>Candidatus Nephthysia</taxon>
    </lineage>
</organism>
<dbReference type="SMART" id="SM01008">
    <property type="entry name" value="Ald_Xan_dh_C"/>
    <property type="match status" value="1"/>
</dbReference>
<evidence type="ECO:0000259" key="3">
    <source>
        <dbReference type="SMART" id="SM01008"/>
    </source>
</evidence>
<dbReference type="InterPro" id="IPR008274">
    <property type="entry name" value="AldOxase/xan_DH_MoCoBD1"/>
</dbReference>
<dbReference type="Gene3D" id="3.30.365.10">
    <property type="entry name" value="Aldehyde oxidase/xanthine dehydrogenase, molybdopterin binding domain"/>
    <property type="match status" value="4"/>
</dbReference>
<dbReference type="PANTHER" id="PTHR11908:SF132">
    <property type="entry name" value="ALDEHYDE OXIDASE 1-RELATED"/>
    <property type="match status" value="1"/>
</dbReference>
<proteinExistence type="predicted"/>
<dbReference type="GO" id="GO:0005506">
    <property type="term" value="F:iron ion binding"/>
    <property type="evidence" value="ECO:0007669"/>
    <property type="project" value="InterPro"/>
</dbReference>
<protein>
    <submittedName>
        <fullName evidence="4">Xanthine dehydrogenase family protein molybdopterin-binding subunit</fullName>
    </submittedName>
</protein>
<accession>A0A934KCN5</accession>
<reference evidence="4" key="1">
    <citation type="submission" date="2020-10" db="EMBL/GenBank/DDBJ databases">
        <title>Ca. Dormibacterota MAGs.</title>
        <authorList>
            <person name="Montgomery K."/>
        </authorList>
    </citation>
    <scope>NUCLEOTIDE SEQUENCE [LARGE SCALE GENOMIC DNA]</scope>
    <source>
        <strain evidence="4">SC8812_S17_10</strain>
    </source>
</reference>
<dbReference type="InterPro" id="IPR037165">
    <property type="entry name" value="AldOxase/xan_DH_Mopterin-bd_sf"/>
</dbReference>
<dbReference type="InterPro" id="IPR046867">
    <property type="entry name" value="AldOxase/xan_DH_MoCoBD2"/>
</dbReference>
<evidence type="ECO:0000256" key="2">
    <source>
        <dbReference type="ARBA" id="ARBA00023002"/>
    </source>
</evidence>
<dbReference type="Pfam" id="PF01315">
    <property type="entry name" value="Ald_Xan_dh_C"/>
    <property type="match status" value="1"/>
</dbReference>
<name>A0A934KCN5_9BACT</name>
<feature type="domain" description="Aldehyde oxidase/xanthine dehydrogenase a/b hammerhead" evidence="3">
    <location>
        <begin position="19"/>
        <end position="132"/>
    </location>
</feature>
<dbReference type="GO" id="GO:0016491">
    <property type="term" value="F:oxidoreductase activity"/>
    <property type="evidence" value="ECO:0007669"/>
    <property type="project" value="UniProtKB-KW"/>
</dbReference>
<dbReference type="InterPro" id="IPR036856">
    <property type="entry name" value="Ald_Oxase/Xan_DH_a/b_sf"/>
</dbReference>
<dbReference type="PANTHER" id="PTHR11908">
    <property type="entry name" value="XANTHINE DEHYDROGENASE"/>
    <property type="match status" value="1"/>
</dbReference>
<dbReference type="Proteomes" id="UP000612893">
    <property type="component" value="Unassembled WGS sequence"/>
</dbReference>
<sequence length="753" mass="79259">MPPLIGSRLRRLEDPRLITGQGRYSGDIPLSELVHLAVVRSPLPHARVSNVDLEEARALPGVLAAWLAADLPETARLFDDWAPRHVTRRPRPVLASDEVRYVGEGLAVVVAETSYQAADAAQAVFADLEEMPASATVEAALADGAPGAHGEHGGSVAGQTTLGYGDLEAAFAGEGIVTAKARLKAARICGSAMEPRTVTASYEAGSGELTVWTSTQTVFGVRDTIAKLLDLDPDKVAVRAEDVGGGFGPKGTVYPEEVLVAFAAVQLGRPVRWTATRSEDTATTVHAHGTVMELELAAGPDGRLRGLRGMLAHDAGAYTISGAAQPEIIVPHMISAYVLPAIGIDVRVVLTNATPTGFVRGGGRPLGNFAMERLMDRLARELDMDPAELRRRNLIQPGQMPYDTGFPAGRATYVYDGGDYPRLLEMALEGIAGARAGQGSDGRLRGVGLACCVESSGFGRNEPARVRLGRDGEAHLFIGSTPQGQAHVTVAAQVLADRLGWPLDRIRVTAGDTRLVARAELTAGSRTAVQVGNATAKAAAAMRRRVLERAAEVLEADPADLLMEDGVVSVRGVPARSVPVQQLVPEEGLEVSEAFTPSRPLAFSSGCHAAVVDVDPTTGSVDLKQYVIAHDTGRAINELVVEGQIQGGFAHGLGYALFEEAIYTREGGFISASFLDYSIPGAPEVGVPSVVHIETPTDANPEGFKGAGESGTIPAPAAITNAIEDALRQVKPDVLVGEIPVTPNRIFELLQKA</sequence>
<keyword evidence="5" id="KW-1185">Reference proteome</keyword>